<dbReference type="Pfam" id="PF06500">
    <property type="entry name" value="FrsA-like"/>
    <property type="match status" value="1"/>
</dbReference>
<keyword evidence="3" id="KW-1185">Reference proteome</keyword>
<dbReference type="Gene3D" id="1.20.1440.110">
    <property type="entry name" value="acylaminoacyl peptidase"/>
    <property type="match status" value="1"/>
</dbReference>
<dbReference type="PANTHER" id="PTHR22946">
    <property type="entry name" value="DIENELACTONE HYDROLASE DOMAIN-CONTAINING PROTEIN-RELATED"/>
    <property type="match status" value="1"/>
</dbReference>
<organism evidence="2 3">
    <name type="scientific">Melittangium boletus DSM 14713</name>
    <dbReference type="NCBI Taxonomy" id="1294270"/>
    <lineage>
        <taxon>Bacteria</taxon>
        <taxon>Pseudomonadati</taxon>
        <taxon>Myxococcota</taxon>
        <taxon>Myxococcia</taxon>
        <taxon>Myxococcales</taxon>
        <taxon>Cystobacterineae</taxon>
        <taxon>Archangiaceae</taxon>
        <taxon>Melittangium</taxon>
    </lineage>
</organism>
<gene>
    <name evidence="2" type="ORF">MEBOL_003035</name>
</gene>
<dbReference type="AlphaFoldDB" id="A0A250IEC8"/>
<evidence type="ECO:0000313" key="3">
    <source>
        <dbReference type="Proteomes" id="UP000217289"/>
    </source>
</evidence>
<dbReference type="Proteomes" id="UP000217289">
    <property type="component" value="Chromosome"/>
</dbReference>
<dbReference type="InterPro" id="IPR010520">
    <property type="entry name" value="FrsA-like"/>
</dbReference>
<keyword evidence="1" id="KW-0378">Hydrolase</keyword>
<dbReference type="KEGG" id="mbd:MEBOL_003035"/>
<protein>
    <recommendedName>
        <fullName evidence="4">Alpha/beta hydrolase</fullName>
    </recommendedName>
</protein>
<dbReference type="Gene3D" id="3.40.50.1820">
    <property type="entry name" value="alpha/beta hydrolase"/>
    <property type="match status" value="1"/>
</dbReference>
<dbReference type="GO" id="GO:0016787">
    <property type="term" value="F:hydrolase activity"/>
    <property type="evidence" value="ECO:0007669"/>
    <property type="project" value="UniProtKB-KW"/>
</dbReference>
<dbReference type="PANTHER" id="PTHR22946:SF12">
    <property type="entry name" value="CONIDIAL PIGMENT BIOSYNTHESIS PROTEIN AYG1 (AFU_ORTHOLOGUE AFUA_2G17550)"/>
    <property type="match status" value="1"/>
</dbReference>
<name>A0A250IEC8_9BACT</name>
<dbReference type="InterPro" id="IPR029058">
    <property type="entry name" value="AB_hydrolase_fold"/>
</dbReference>
<sequence>MTLLTQEAHAWTMKTERVPDAMRMQCEPFLAHMHLSGIEWRDILLALAGMEVDDLCDDWNDWHTRWSELGRGYENQARQGDVRSNRAALRQTLLRAAACHHMAELMFFDNPEAKFMTRRRVTRLFLDACPLLPYEVRRLSIPHGDLQLPAYLLRARWSEPAPCVLLLNSLSSAKESELLVLARAFLAQGLSVLLFDGPGQGELAGLHRMVISFERVVESVLAHVRAFPEIDSDRMGICGLGHGGYLAARSAALLPGQLKACACLSAGYDHDHHLRLSPLVRQELRYVFGQPHDAAMNRLAREELNLRSIPRLSAPLLAIHGKQDTVVPYDSCIRLLDWARGDKDLRCYPEERHGCVERTDDFLPYLGRWMAGSLGSPRC</sequence>
<accession>A0A250IEC8</accession>
<dbReference type="RefSeq" id="WP_095978127.1">
    <property type="nucleotide sequence ID" value="NZ_CP022163.1"/>
</dbReference>
<dbReference type="OrthoDB" id="217645at2"/>
<dbReference type="InterPro" id="IPR050261">
    <property type="entry name" value="FrsA_esterase"/>
</dbReference>
<evidence type="ECO:0008006" key="4">
    <source>
        <dbReference type="Google" id="ProtNLM"/>
    </source>
</evidence>
<dbReference type="EMBL" id="CP022163">
    <property type="protein sequence ID" value="ATB29580.1"/>
    <property type="molecule type" value="Genomic_DNA"/>
</dbReference>
<reference evidence="2 3" key="1">
    <citation type="submission" date="2017-06" db="EMBL/GenBank/DDBJ databases">
        <authorList>
            <person name="Kim H.J."/>
            <person name="Triplett B.A."/>
        </authorList>
    </citation>
    <scope>NUCLEOTIDE SEQUENCE [LARGE SCALE GENOMIC DNA]</scope>
    <source>
        <strain evidence="2 3">DSM 14713</strain>
    </source>
</reference>
<evidence type="ECO:0000313" key="2">
    <source>
        <dbReference type="EMBL" id="ATB29580.1"/>
    </source>
</evidence>
<evidence type="ECO:0000256" key="1">
    <source>
        <dbReference type="ARBA" id="ARBA00022801"/>
    </source>
</evidence>
<proteinExistence type="predicted"/>
<dbReference type="SUPFAM" id="SSF53474">
    <property type="entry name" value="alpha/beta-Hydrolases"/>
    <property type="match status" value="1"/>
</dbReference>